<dbReference type="PANTHER" id="PTHR31805:SF14">
    <property type="entry name" value="RECEPTOR-LIKE KINASE, PUTATIVE (DUF1421)-RELATED"/>
    <property type="match status" value="1"/>
</dbReference>
<proteinExistence type="predicted"/>
<evidence type="ECO:0000259" key="3">
    <source>
        <dbReference type="Pfam" id="PF07223"/>
    </source>
</evidence>
<protein>
    <recommendedName>
        <fullName evidence="3">DUF1421 domain-containing protein</fullName>
    </recommendedName>
</protein>
<feature type="compositionally biased region" description="Pro residues" evidence="2">
    <location>
        <begin position="236"/>
        <end position="264"/>
    </location>
</feature>
<dbReference type="PRINTS" id="PR01217">
    <property type="entry name" value="PRICHEXTENSN"/>
</dbReference>
<evidence type="ECO:0000256" key="2">
    <source>
        <dbReference type="SAM" id="MobiDB-lite"/>
    </source>
</evidence>
<feature type="compositionally biased region" description="Low complexity" evidence="2">
    <location>
        <begin position="265"/>
        <end position="282"/>
    </location>
</feature>
<feature type="domain" description="DUF1421" evidence="3">
    <location>
        <begin position="503"/>
        <end position="546"/>
    </location>
</feature>
<feature type="compositionally biased region" description="Polar residues" evidence="2">
    <location>
        <begin position="73"/>
        <end position="86"/>
    </location>
</feature>
<dbReference type="PANTHER" id="PTHR31805">
    <property type="entry name" value="RECEPTOR-LIKE KINASE, PUTATIVE (DUF1421)-RELATED"/>
    <property type="match status" value="1"/>
</dbReference>
<keyword evidence="5" id="KW-1185">Reference proteome</keyword>
<accession>A0A834YF20</accession>
<evidence type="ECO:0000256" key="1">
    <source>
        <dbReference type="SAM" id="Coils"/>
    </source>
</evidence>
<feature type="compositionally biased region" description="Low complexity" evidence="2">
    <location>
        <begin position="222"/>
        <end position="235"/>
    </location>
</feature>
<evidence type="ECO:0000313" key="5">
    <source>
        <dbReference type="Proteomes" id="UP000655225"/>
    </source>
</evidence>
<dbReference type="AlphaFoldDB" id="A0A834YF20"/>
<feature type="compositionally biased region" description="Low complexity" evidence="2">
    <location>
        <begin position="322"/>
        <end position="336"/>
    </location>
</feature>
<dbReference type="OMA" id="MNSSQFM"/>
<dbReference type="Gene3D" id="1.20.5.340">
    <property type="match status" value="1"/>
</dbReference>
<dbReference type="Proteomes" id="UP000655225">
    <property type="component" value="Unassembled WGS sequence"/>
</dbReference>
<gene>
    <name evidence="4" type="ORF">HHK36_029588</name>
</gene>
<keyword evidence="1" id="KW-0175">Coiled coil</keyword>
<name>A0A834YF20_TETSI</name>
<feature type="region of interest" description="Disordered" evidence="2">
    <location>
        <begin position="208"/>
        <end position="503"/>
    </location>
</feature>
<organism evidence="4 5">
    <name type="scientific">Tetracentron sinense</name>
    <name type="common">Spur-leaf</name>
    <dbReference type="NCBI Taxonomy" id="13715"/>
    <lineage>
        <taxon>Eukaryota</taxon>
        <taxon>Viridiplantae</taxon>
        <taxon>Streptophyta</taxon>
        <taxon>Embryophyta</taxon>
        <taxon>Tracheophyta</taxon>
        <taxon>Spermatophyta</taxon>
        <taxon>Magnoliopsida</taxon>
        <taxon>Trochodendrales</taxon>
        <taxon>Trochodendraceae</taxon>
        <taxon>Tetracentron</taxon>
    </lineage>
</organism>
<comment type="caution">
    <text evidence="4">The sequence shown here is derived from an EMBL/GenBank/DDBJ whole genome shotgun (WGS) entry which is preliminary data.</text>
</comment>
<dbReference type="EMBL" id="JABCRI010000023">
    <property type="protein sequence ID" value="KAF8378249.1"/>
    <property type="molecule type" value="Genomic_DNA"/>
</dbReference>
<feature type="compositionally biased region" description="Low complexity" evidence="2">
    <location>
        <begin position="443"/>
        <end position="468"/>
    </location>
</feature>
<feature type="compositionally biased region" description="Polar residues" evidence="2">
    <location>
        <begin position="208"/>
        <end position="221"/>
    </location>
</feature>
<evidence type="ECO:0000313" key="4">
    <source>
        <dbReference type="EMBL" id="KAF8378249.1"/>
    </source>
</evidence>
<feature type="compositionally biased region" description="Polar residues" evidence="2">
    <location>
        <begin position="372"/>
        <end position="389"/>
    </location>
</feature>
<feature type="compositionally biased region" description="Pro residues" evidence="2">
    <location>
        <begin position="312"/>
        <end position="321"/>
    </location>
</feature>
<reference evidence="4 5" key="1">
    <citation type="submission" date="2020-04" db="EMBL/GenBank/DDBJ databases">
        <title>Plant Genome Project.</title>
        <authorList>
            <person name="Zhang R.-G."/>
        </authorList>
    </citation>
    <scope>NUCLEOTIDE SEQUENCE [LARGE SCALE GENOMIC DNA]</scope>
    <source>
        <strain evidence="4">YNK0</strain>
        <tissue evidence="4">Leaf</tissue>
    </source>
</reference>
<dbReference type="InterPro" id="IPR010820">
    <property type="entry name" value="DUF1421"/>
</dbReference>
<feature type="region of interest" description="Disordered" evidence="2">
    <location>
        <begin position="73"/>
        <end position="104"/>
    </location>
</feature>
<sequence length="558" mass="60407">MNSSQFMDKQVMGISGSQNKDFFEILNPQEGHSSGGKKDEILPSYDFQPIRPFAALQSVNLEGSNVGGTRVWNSADSKTNASSIGNYGSLDPIESTKSAQEKERDVYDEATVSEIDRTMKKHSDILLHAIEGVSARLSQLESRTHHLESTVDELKVSVGNNHGNTDGKLRQLENILREVQTDLQVLRDKQEIAEAQLEFAKLPVSKGEQQFENQNSTVHTDSVQQAASAPQQSHQPIPPPVGLPPLLPALPPPNAPPPPTPPQPQQISLPQFQLPTQLPQNQTASIPQREPYFPPPGQTPETTHQQYQLPPMQQPPPPPPAIHQHYQQPSPQLPQYSHPPQPPQQNPSLGPVNHPAQLQPPLGHHPEETPYMLSQSYPPTRQPTSMNQPPSGPPPSQLFYGAPPSVYEPPSNRPSSGFSAGFGPVPGPSFSDLYPYTGPPSGPSKYGSSTMKPSQFSSSPSAASGGSSYPRLPTAQVLPHALPTAASVSGGSSSGGTGNRVPIDDVVDKVTKMGFPRDVVRATVRKLTENGQSVDLNVVLDKLMNDGEVQPQKGWFSR</sequence>
<dbReference type="Pfam" id="PF07223">
    <property type="entry name" value="DUF1421"/>
    <property type="match status" value="1"/>
</dbReference>
<feature type="coiled-coil region" evidence="1">
    <location>
        <begin position="169"/>
        <end position="196"/>
    </location>
</feature>
<dbReference type="OrthoDB" id="515416at2759"/>